<dbReference type="Gene3D" id="3.40.50.1240">
    <property type="entry name" value="Phosphoglycerate mutase-like"/>
    <property type="match status" value="1"/>
</dbReference>
<proteinExistence type="predicted"/>
<dbReference type="InterPro" id="IPR013078">
    <property type="entry name" value="His_Pase_superF_clade-1"/>
</dbReference>
<feature type="binding site" evidence="2">
    <location>
        <begin position="84"/>
        <end position="91"/>
    </location>
    <ligand>
        <name>substrate</name>
    </ligand>
</feature>
<gene>
    <name evidence="4" type="ORF">MSP1404_LOCUS4699</name>
</gene>
<dbReference type="InterPro" id="IPR052765">
    <property type="entry name" value="PGM-Related"/>
</dbReference>
<dbReference type="PANTHER" id="PTHR46192">
    <property type="entry name" value="BROAD-RANGE ACID PHOSPHATASE DET1"/>
    <property type="match status" value="1"/>
</dbReference>
<dbReference type="SUPFAM" id="SSF53254">
    <property type="entry name" value="Phosphoglycerate mutase-like"/>
    <property type="match status" value="1"/>
</dbReference>
<name>A0A7S0PMS8_MICPS</name>
<evidence type="ECO:0000313" key="4">
    <source>
        <dbReference type="EMBL" id="CAD8584829.1"/>
    </source>
</evidence>
<reference evidence="4" key="1">
    <citation type="submission" date="2021-01" db="EMBL/GenBank/DDBJ databases">
        <authorList>
            <person name="Corre E."/>
            <person name="Pelletier E."/>
            <person name="Niang G."/>
            <person name="Scheremetjew M."/>
            <person name="Finn R."/>
            <person name="Kale V."/>
            <person name="Holt S."/>
            <person name="Cochrane G."/>
            <person name="Meng A."/>
            <person name="Brown T."/>
            <person name="Cohen L."/>
        </authorList>
    </citation>
    <scope>NUCLEOTIDE SEQUENCE</scope>
    <source>
        <strain evidence="4">CCMP494</strain>
    </source>
</reference>
<feature type="active site" description="Proton donor/acceptor" evidence="1">
    <location>
        <position position="169"/>
    </location>
</feature>
<feature type="active site" description="Tele-phosphohistidine intermediate" evidence="1">
    <location>
        <position position="85"/>
    </location>
</feature>
<accession>A0A7S0PMS8</accession>
<evidence type="ECO:0000256" key="1">
    <source>
        <dbReference type="PIRSR" id="PIRSR613078-1"/>
    </source>
</evidence>
<dbReference type="CDD" id="cd07067">
    <property type="entry name" value="HP_PGM_like"/>
    <property type="match status" value="1"/>
</dbReference>
<feature type="compositionally biased region" description="Basic and acidic residues" evidence="3">
    <location>
        <begin position="354"/>
        <end position="377"/>
    </location>
</feature>
<protein>
    <submittedName>
        <fullName evidence="4">Uncharacterized protein</fullName>
    </submittedName>
</protein>
<organism evidence="4">
    <name type="scientific">Micromonas pusilla</name>
    <name type="common">Picoplanktonic green alga</name>
    <name type="synonym">Chromulina pusilla</name>
    <dbReference type="NCBI Taxonomy" id="38833"/>
    <lineage>
        <taxon>Eukaryota</taxon>
        <taxon>Viridiplantae</taxon>
        <taxon>Chlorophyta</taxon>
        <taxon>Mamiellophyceae</taxon>
        <taxon>Mamiellales</taxon>
        <taxon>Mamiellaceae</taxon>
        <taxon>Micromonas</taxon>
    </lineage>
</organism>
<dbReference type="EMBL" id="HBEV01006123">
    <property type="protein sequence ID" value="CAD8584829.1"/>
    <property type="molecule type" value="Transcribed_RNA"/>
</dbReference>
<dbReference type="AlphaFoldDB" id="A0A7S0PMS8"/>
<evidence type="ECO:0000256" key="2">
    <source>
        <dbReference type="PIRSR" id="PIRSR613078-2"/>
    </source>
</evidence>
<sequence length="377" mass="43621">MSAFAAVATAGYRVNPGPRRPSLGRRRTGAKEPVLIRRLKKRSVVASAKSEASAEADSFYDVTPEYCGVPIKISGRPKRIVLIRHAESEGNVDETVYQRKPDHRIELTERGKEQARQAGLALKELLDPDEQVYVYVSPYMRTMQTLYELGQTLGPERISGVREEPRMREQDFGNFQDHTMQELKKERHGFGRFFYRFPNGESASDVYDRVTSFRETLRNDMNFGRYTENCTVLIITHGLTLRVFLMRWYKWTCDMFDKLRNPGNAELVVMERGERGRYSMLSESQDEEFLQKMGFTDDMIEDQHWARTASMSDLNSSWATSKGTIFFDGFPDRLEASRRAVKRADETYFSTSETTRRKAMKEAKTKKAYDEDLRPHG</sequence>
<feature type="region of interest" description="Disordered" evidence="3">
    <location>
        <begin position="351"/>
        <end position="377"/>
    </location>
</feature>
<evidence type="ECO:0000256" key="3">
    <source>
        <dbReference type="SAM" id="MobiDB-lite"/>
    </source>
</evidence>
<dbReference type="SMART" id="SM00855">
    <property type="entry name" value="PGAM"/>
    <property type="match status" value="1"/>
</dbReference>
<feature type="binding site" evidence="2">
    <location>
        <position position="141"/>
    </location>
    <ligand>
        <name>substrate</name>
    </ligand>
</feature>
<dbReference type="InterPro" id="IPR029033">
    <property type="entry name" value="His_PPase_superfam"/>
</dbReference>
<dbReference type="Pfam" id="PF00300">
    <property type="entry name" value="His_Phos_1"/>
    <property type="match status" value="1"/>
</dbReference>